<reference evidence="2 3" key="1">
    <citation type="submission" date="2013-01" db="EMBL/GenBank/DDBJ databases">
        <authorList>
            <person name="Bench S."/>
        </authorList>
    </citation>
    <scope>NUCLEOTIDE SEQUENCE [LARGE SCALE GENOMIC DNA]</scope>
    <source>
        <strain evidence="2 3">WH 0005</strain>
    </source>
</reference>
<dbReference type="AlphaFoldDB" id="T2IY89"/>
<organism evidence="2 3">
    <name type="scientific">Crocosphaera watsonii WH 0005</name>
    <dbReference type="NCBI Taxonomy" id="423472"/>
    <lineage>
        <taxon>Bacteria</taxon>
        <taxon>Bacillati</taxon>
        <taxon>Cyanobacteriota</taxon>
        <taxon>Cyanophyceae</taxon>
        <taxon>Oscillatoriophycideae</taxon>
        <taxon>Chroococcales</taxon>
        <taxon>Aphanothecaceae</taxon>
        <taxon>Crocosphaera</taxon>
    </lineage>
</organism>
<protein>
    <submittedName>
        <fullName evidence="2">Uncharacterized protein</fullName>
    </submittedName>
</protein>
<name>T2IY89_CROWT</name>
<dbReference type="EMBL" id="CAQL01000935">
    <property type="protein sequence ID" value="CCQ57973.1"/>
    <property type="molecule type" value="Genomic_DNA"/>
</dbReference>
<keyword evidence="1" id="KW-0175">Coiled coil</keyword>
<gene>
    <name evidence="2" type="ORF">CWATWH0005_2715</name>
</gene>
<reference evidence="2 3" key="2">
    <citation type="submission" date="2013-09" db="EMBL/GenBank/DDBJ databases">
        <title>Whole genome comparison of six Crocosphaera watsonii strains with differing phenotypes.</title>
        <authorList>
            <person name="Bench S.R."/>
            <person name="Heller P."/>
            <person name="Frank I."/>
            <person name="Arciniega M."/>
            <person name="Shilova I.N."/>
            <person name="Zehr J.P."/>
        </authorList>
    </citation>
    <scope>NUCLEOTIDE SEQUENCE [LARGE SCALE GENOMIC DNA]</scope>
    <source>
        <strain evidence="2 3">WH 0005</strain>
    </source>
</reference>
<feature type="coiled-coil region" evidence="1">
    <location>
        <begin position="19"/>
        <end position="46"/>
    </location>
</feature>
<comment type="caution">
    <text evidence="2">The sequence shown here is derived from an EMBL/GenBank/DDBJ whole genome shotgun (WGS) entry which is preliminary data.</text>
</comment>
<accession>T2IY89</accession>
<sequence>MRSQFNEVQQNLFERDSKVEQLTQQNLQQQEQINQLIERLTKVEQLIPTVSVA</sequence>
<evidence type="ECO:0000313" key="3">
    <source>
        <dbReference type="Proteomes" id="UP000017981"/>
    </source>
</evidence>
<dbReference type="Proteomes" id="UP000017981">
    <property type="component" value="Unassembled WGS sequence"/>
</dbReference>
<evidence type="ECO:0000256" key="1">
    <source>
        <dbReference type="SAM" id="Coils"/>
    </source>
</evidence>
<evidence type="ECO:0000313" key="2">
    <source>
        <dbReference type="EMBL" id="CCQ57973.1"/>
    </source>
</evidence>
<proteinExistence type="predicted"/>